<gene>
    <name evidence="2" type="ORF">Pyn_09079</name>
</gene>
<dbReference type="Proteomes" id="UP000250321">
    <property type="component" value="Unassembled WGS sequence"/>
</dbReference>
<proteinExistence type="predicted"/>
<evidence type="ECO:0000313" key="2">
    <source>
        <dbReference type="EMBL" id="PQP97347.1"/>
    </source>
</evidence>
<dbReference type="AlphaFoldDB" id="A0A314Y0L9"/>
<feature type="compositionally biased region" description="Basic and acidic residues" evidence="1">
    <location>
        <begin position="7"/>
        <end position="18"/>
    </location>
</feature>
<evidence type="ECO:0000256" key="1">
    <source>
        <dbReference type="SAM" id="MobiDB-lite"/>
    </source>
</evidence>
<feature type="region of interest" description="Disordered" evidence="1">
    <location>
        <begin position="1"/>
        <end position="25"/>
    </location>
</feature>
<sequence length="83" mass="9134">MEQYTPFHEHVASHESWQKEQLGSFVPGGHGGHGGLLCKPLEPPTTCLMGNSKELPHFEQQQQLLHGAAHHLLGSSLITWTVS</sequence>
<reference evidence="2 3" key="1">
    <citation type="submission" date="2018-02" db="EMBL/GenBank/DDBJ databases">
        <title>Draft genome of wild Prunus yedoensis var. nudiflora.</title>
        <authorList>
            <person name="Baek S."/>
            <person name="Kim J.-H."/>
            <person name="Choi K."/>
            <person name="Kim G.-B."/>
            <person name="Cho A."/>
            <person name="Jang H."/>
            <person name="Shin C.-H."/>
            <person name="Yu H.-J."/>
            <person name="Mun J.-H."/>
        </authorList>
    </citation>
    <scope>NUCLEOTIDE SEQUENCE [LARGE SCALE GENOMIC DNA]</scope>
    <source>
        <strain evidence="3">cv. Jeju island</strain>
        <tissue evidence="2">Leaf</tissue>
    </source>
</reference>
<protein>
    <submittedName>
        <fullName evidence="2">Uncharacterized protein</fullName>
    </submittedName>
</protein>
<evidence type="ECO:0000313" key="3">
    <source>
        <dbReference type="Proteomes" id="UP000250321"/>
    </source>
</evidence>
<accession>A0A314Y0L9</accession>
<organism evidence="2 3">
    <name type="scientific">Prunus yedoensis var. nudiflora</name>
    <dbReference type="NCBI Taxonomy" id="2094558"/>
    <lineage>
        <taxon>Eukaryota</taxon>
        <taxon>Viridiplantae</taxon>
        <taxon>Streptophyta</taxon>
        <taxon>Embryophyta</taxon>
        <taxon>Tracheophyta</taxon>
        <taxon>Spermatophyta</taxon>
        <taxon>Magnoliopsida</taxon>
        <taxon>eudicotyledons</taxon>
        <taxon>Gunneridae</taxon>
        <taxon>Pentapetalae</taxon>
        <taxon>rosids</taxon>
        <taxon>fabids</taxon>
        <taxon>Rosales</taxon>
        <taxon>Rosaceae</taxon>
        <taxon>Amygdaloideae</taxon>
        <taxon>Amygdaleae</taxon>
        <taxon>Prunus</taxon>
    </lineage>
</organism>
<comment type="caution">
    <text evidence="2">The sequence shown here is derived from an EMBL/GenBank/DDBJ whole genome shotgun (WGS) entry which is preliminary data.</text>
</comment>
<name>A0A314Y0L9_PRUYE</name>
<dbReference type="EMBL" id="PJQY01001981">
    <property type="protein sequence ID" value="PQP97347.1"/>
    <property type="molecule type" value="Genomic_DNA"/>
</dbReference>
<keyword evidence="3" id="KW-1185">Reference proteome</keyword>